<proteinExistence type="predicted"/>
<keyword evidence="3" id="KW-0285">Flavoprotein</keyword>
<comment type="caution">
    <text evidence="7">The sequence shown here is derived from an EMBL/GenBank/DDBJ whole genome shotgun (WGS) entry which is preliminary data.</text>
</comment>
<comment type="function">
    <text evidence="1">Nitronate monooxygenase that uses molecular oxygen to catalyze the oxidative denitrification of alkyl nitronates. Acts on propionate 3-nitronate (P3N), the presumed physiological substrate. Probably functions in the detoxification of P3N, a metabolic poison produced by plants and fungi as a defense mechanism.</text>
</comment>
<dbReference type="PANTHER" id="PTHR32332">
    <property type="entry name" value="2-NITROPROPANE DIOXYGENASE"/>
    <property type="match status" value="1"/>
</dbReference>
<feature type="coiled-coil region" evidence="6">
    <location>
        <begin position="294"/>
        <end position="321"/>
    </location>
</feature>
<evidence type="ECO:0000256" key="1">
    <source>
        <dbReference type="ARBA" id="ARBA00003535"/>
    </source>
</evidence>
<name>A0ABR5AUM3_BACBA</name>
<keyword evidence="4" id="KW-0288">FMN</keyword>
<dbReference type="CDD" id="cd04730">
    <property type="entry name" value="NPD_like"/>
    <property type="match status" value="1"/>
</dbReference>
<dbReference type="Proteomes" id="UP000031982">
    <property type="component" value="Unassembled WGS sequence"/>
</dbReference>
<evidence type="ECO:0000313" key="8">
    <source>
        <dbReference type="Proteomes" id="UP000031982"/>
    </source>
</evidence>
<keyword evidence="6" id="KW-0175">Coiled coil</keyword>
<dbReference type="PANTHER" id="PTHR32332:SF20">
    <property type="entry name" value="2-NITROPROPANE DIOXYGENASE-LIKE PROTEIN"/>
    <property type="match status" value="1"/>
</dbReference>
<dbReference type="Gene3D" id="3.20.20.70">
    <property type="entry name" value="Aldolase class I"/>
    <property type="match status" value="1"/>
</dbReference>
<gene>
    <name evidence="7" type="ORF">SD77_4141</name>
</gene>
<evidence type="ECO:0000256" key="5">
    <source>
        <dbReference type="ARBA" id="ARBA00023002"/>
    </source>
</evidence>
<dbReference type="SUPFAM" id="SSF51412">
    <property type="entry name" value="Inosine monophosphate dehydrogenase (IMPDH)"/>
    <property type="match status" value="1"/>
</dbReference>
<accession>A0ABR5AUM3</accession>
<evidence type="ECO:0000256" key="4">
    <source>
        <dbReference type="ARBA" id="ARBA00022643"/>
    </source>
</evidence>
<reference evidence="7 8" key="1">
    <citation type="submission" date="2015-01" db="EMBL/GenBank/DDBJ databases">
        <title>Genome Assembly of Bacillus badius MTCC 1458.</title>
        <authorList>
            <person name="Verma A."/>
            <person name="Khatri I."/>
            <person name="Mual P."/>
            <person name="Subramanian S."/>
            <person name="Krishnamurthi S."/>
        </authorList>
    </citation>
    <scope>NUCLEOTIDE SEQUENCE [LARGE SCALE GENOMIC DNA]</scope>
    <source>
        <strain evidence="7 8">MTCC 1458</strain>
    </source>
</reference>
<organism evidence="7 8">
    <name type="scientific">Bacillus badius</name>
    <dbReference type="NCBI Taxonomy" id="1455"/>
    <lineage>
        <taxon>Bacteria</taxon>
        <taxon>Bacillati</taxon>
        <taxon>Bacillota</taxon>
        <taxon>Bacilli</taxon>
        <taxon>Bacillales</taxon>
        <taxon>Bacillaceae</taxon>
        <taxon>Pseudobacillus</taxon>
    </lineage>
</organism>
<dbReference type="InterPro" id="IPR004136">
    <property type="entry name" value="NMO"/>
</dbReference>
<evidence type="ECO:0000313" key="7">
    <source>
        <dbReference type="EMBL" id="KIL78461.1"/>
    </source>
</evidence>
<dbReference type="EMBL" id="JXLP01000009">
    <property type="protein sequence ID" value="KIL78461.1"/>
    <property type="molecule type" value="Genomic_DNA"/>
</dbReference>
<sequence length="324" mass="34678">MKYVCELLQIKYPIIQGGMGNISNAQLTAAVSEAGGLGTIGCGTMTPEEVEKIILETKKRTDKNFAINIAISVSPYTKELMDLVIQHKVPVVSLSAGNPAPFIPLLHEHGVKVIALVASVKHAQKAEAAGADILVAEGFEAAGINSSLELTTFTLIPQIVKHVKVPVLAAGGIGDGKGLAAALMLGASGVQMGTRLIATKEAPFHEQYKGRLIGAGDTETTIFGRSVGRVRRILKTPYANILNEREQAGMTLEQYAEWTSEDKHIKGAVEGDMENGFINSGQIAGLIEDVPTVKELLERMIEEANEQLNRSAEELKEIAERTGK</sequence>
<evidence type="ECO:0000256" key="2">
    <source>
        <dbReference type="ARBA" id="ARBA00013457"/>
    </source>
</evidence>
<dbReference type="InterPro" id="IPR013785">
    <property type="entry name" value="Aldolase_TIM"/>
</dbReference>
<protein>
    <recommendedName>
        <fullName evidence="2">Probable nitronate monooxygenase</fullName>
    </recommendedName>
</protein>
<evidence type="ECO:0000256" key="6">
    <source>
        <dbReference type="SAM" id="Coils"/>
    </source>
</evidence>
<keyword evidence="5" id="KW-0560">Oxidoreductase</keyword>
<dbReference type="RefSeq" id="WP_041095069.1">
    <property type="nucleotide sequence ID" value="NZ_JARTHD010000033.1"/>
</dbReference>
<dbReference type="Pfam" id="PF03060">
    <property type="entry name" value="NMO"/>
    <property type="match status" value="1"/>
</dbReference>
<evidence type="ECO:0000256" key="3">
    <source>
        <dbReference type="ARBA" id="ARBA00022630"/>
    </source>
</evidence>
<keyword evidence="8" id="KW-1185">Reference proteome</keyword>